<comment type="pathway">
    <text evidence="8">Amino-acid biosynthesis; L-proline biosynthesis; L-glutamate 5-semialdehyde from L-glutamate: step 1/2.</text>
</comment>
<dbReference type="Gene3D" id="2.30.130.10">
    <property type="entry name" value="PUA domain"/>
    <property type="match status" value="1"/>
</dbReference>
<evidence type="ECO:0000313" key="12">
    <source>
        <dbReference type="Proteomes" id="UP000192783"/>
    </source>
</evidence>
<keyword evidence="12" id="KW-1185">Reference proteome</keyword>
<dbReference type="InterPro" id="IPR041739">
    <property type="entry name" value="G5K_ProB"/>
</dbReference>
<gene>
    <name evidence="8" type="primary">proB</name>
    <name evidence="11" type="ORF">SAMN02746041_01277</name>
</gene>
<dbReference type="PRINTS" id="PR00474">
    <property type="entry name" value="GLU5KINASE"/>
</dbReference>
<dbReference type="PROSITE" id="PS50890">
    <property type="entry name" value="PUA"/>
    <property type="match status" value="1"/>
</dbReference>
<evidence type="ECO:0000256" key="9">
    <source>
        <dbReference type="SAM" id="MobiDB-lite"/>
    </source>
</evidence>
<protein>
    <recommendedName>
        <fullName evidence="8">Glutamate 5-kinase</fullName>
        <ecNumber evidence="8">2.7.2.11</ecNumber>
    </recommendedName>
    <alternativeName>
        <fullName evidence="8">Gamma-glutamyl kinase</fullName>
        <shortName evidence="8">GK</shortName>
    </alternativeName>
</protein>
<dbReference type="NCBIfam" id="TIGR01027">
    <property type="entry name" value="proB"/>
    <property type="match status" value="1"/>
</dbReference>
<name>A0A1W1XD76_9BACT</name>
<keyword evidence="2 8" id="KW-0028">Amino-acid biosynthesis</keyword>
<feature type="binding site" evidence="8">
    <location>
        <position position="48"/>
    </location>
    <ligand>
        <name>ATP</name>
        <dbReference type="ChEBI" id="CHEBI:30616"/>
    </ligand>
</feature>
<dbReference type="HAMAP" id="MF_00456">
    <property type="entry name" value="ProB"/>
    <property type="match status" value="1"/>
</dbReference>
<evidence type="ECO:0000256" key="4">
    <source>
        <dbReference type="ARBA" id="ARBA00022679"/>
    </source>
</evidence>
<dbReference type="UniPathway" id="UPA00098">
    <property type="reaction ID" value="UER00359"/>
</dbReference>
<dbReference type="InterPro" id="IPR002478">
    <property type="entry name" value="PUA"/>
</dbReference>
<dbReference type="InterPro" id="IPR019797">
    <property type="entry name" value="Glutamate_5-kinase_CS"/>
</dbReference>
<dbReference type="CDD" id="cd04242">
    <property type="entry name" value="AAK_G5K_ProB"/>
    <property type="match status" value="1"/>
</dbReference>
<dbReference type="EC" id="2.7.2.11" evidence="8"/>
<dbReference type="Proteomes" id="UP000192783">
    <property type="component" value="Unassembled WGS sequence"/>
</dbReference>
<comment type="similarity">
    <text evidence="8">Belongs to the glutamate 5-kinase family.</text>
</comment>
<dbReference type="OrthoDB" id="9804434at2"/>
<dbReference type="PANTHER" id="PTHR43654">
    <property type="entry name" value="GLUTAMATE 5-KINASE"/>
    <property type="match status" value="1"/>
</dbReference>
<evidence type="ECO:0000256" key="3">
    <source>
        <dbReference type="ARBA" id="ARBA00022650"/>
    </source>
</evidence>
<accession>A0A1W1XD76</accession>
<dbReference type="InterPro" id="IPR011529">
    <property type="entry name" value="Glu_5kinase"/>
</dbReference>
<dbReference type="InterPro" id="IPR036393">
    <property type="entry name" value="AceGlu_kinase-like_sf"/>
</dbReference>
<dbReference type="InterPro" id="IPR036974">
    <property type="entry name" value="PUA_sf"/>
</dbReference>
<dbReference type="InterPro" id="IPR001048">
    <property type="entry name" value="Asp/Glu/Uridylate_kinase"/>
</dbReference>
<feature type="compositionally biased region" description="Polar residues" evidence="9">
    <location>
        <begin position="9"/>
        <end position="23"/>
    </location>
</feature>
<evidence type="ECO:0000313" key="11">
    <source>
        <dbReference type="EMBL" id="SMC21754.1"/>
    </source>
</evidence>
<evidence type="ECO:0000256" key="2">
    <source>
        <dbReference type="ARBA" id="ARBA00022605"/>
    </source>
</evidence>
<feature type="domain" description="PUA" evidence="10">
    <location>
        <begin position="314"/>
        <end position="397"/>
    </location>
</feature>
<keyword evidence="6 8" id="KW-0418">Kinase</keyword>
<dbReference type="AlphaFoldDB" id="A0A1W1XD76"/>
<comment type="catalytic activity">
    <reaction evidence="8">
        <text>L-glutamate + ATP = L-glutamyl 5-phosphate + ADP</text>
        <dbReference type="Rhea" id="RHEA:14877"/>
        <dbReference type="ChEBI" id="CHEBI:29985"/>
        <dbReference type="ChEBI" id="CHEBI:30616"/>
        <dbReference type="ChEBI" id="CHEBI:58274"/>
        <dbReference type="ChEBI" id="CHEBI:456216"/>
        <dbReference type="EC" id="2.7.2.11"/>
    </reaction>
</comment>
<feature type="binding site" evidence="8">
    <location>
        <position position="87"/>
    </location>
    <ligand>
        <name>substrate</name>
    </ligand>
</feature>
<evidence type="ECO:0000256" key="7">
    <source>
        <dbReference type="ARBA" id="ARBA00022840"/>
    </source>
</evidence>
<sequence>MELEIEKVATSQNTLDQEGSRSPATIIANGDSVDRPSWFGRCRRVVLKVGSAVLTGPRGLDRVMIHRLSDQVAELRQRGHEVVLVSSGAVASGMRKVGLKERPRTIPQKQATAAIGQTFLMHAWEEAFDKFDILTAQILLTNEDLAHRHRYLNARNTLETLLDWNIIPIINENDTVVVEEIKFGDNDQLSALIAGLVGADLVVNLTDTQGLYDCDPRFHRDANLIRVVRGFSPKLLACATPQPGSVGTGGMWSKVNAAKRCLASGIPMVIAPGREKDVLLRLFQGEVLGTLFLPKERLYHGKKVWLANLPKPAGDLVLDPGAVRALQKSGKSLLPIGIRQVRGSFGVGAPVRCLSEDGTLVGVGLTNYKASEIDKIKGHHSDDIETLIGYKHSDEVIHRNNFVLVDPPVNGM</sequence>
<dbReference type="GO" id="GO:0004349">
    <property type="term" value="F:glutamate 5-kinase activity"/>
    <property type="evidence" value="ECO:0007669"/>
    <property type="project" value="UniProtKB-UniRule"/>
</dbReference>
<dbReference type="CDD" id="cd21157">
    <property type="entry name" value="PUA_G5K"/>
    <property type="match status" value="1"/>
</dbReference>
<dbReference type="PIRSF" id="PIRSF000729">
    <property type="entry name" value="GK"/>
    <property type="match status" value="1"/>
</dbReference>
<keyword evidence="3 8" id="KW-0641">Proline biosynthesis</keyword>
<dbReference type="PROSITE" id="PS00902">
    <property type="entry name" value="GLUTAMATE_5_KINASE"/>
    <property type="match status" value="1"/>
</dbReference>
<dbReference type="Pfam" id="PF00696">
    <property type="entry name" value="AA_kinase"/>
    <property type="match status" value="1"/>
</dbReference>
<keyword evidence="1 8" id="KW-0963">Cytoplasm</keyword>
<feature type="binding site" evidence="8">
    <location>
        <begin position="248"/>
        <end position="254"/>
    </location>
    <ligand>
        <name>ATP</name>
        <dbReference type="ChEBI" id="CHEBI:30616"/>
    </ligand>
</feature>
<dbReference type="PANTHER" id="PTHR43654:SF1">
    <property type="entry name" value="ISOPENTENYL PHOSPHATE KINASE"/>
    <property type="match status" value="1"/>
</dbReference>
<keyword evidence="5 8" id="KW-0547">Nucleotide-binding</keyword>
<evidence type="ECO:0000256" key="5">
    <source>
        <dbReference type="ARBA" id="ARBA00022741"/>
    </source>
</evidence>
<dbReference type="InterPro" id="IPR001057">
    <property type="entry name" value="Glu/AcGlu_kinase"/>
</dbReference>
<dbReference type="FunFam" id="3.40.1160.10:FF:000018">
    <property type="entry name" value="Glutamate 5-kinase"/>
    <property type="match status" value="1"/>
</dbReference>
<dbReference type="SUPFAM" id="SSF53633">
    <property type="entry name" value="Carbamate kinase-like"/>
    <property type="match status" value="1"/>
</dbReference>
<keyword evidence="4 8" id="KW-0808">Transferase</keyword>
<dbReference type="GO" id="GO:0055129">
    <property type="term" value="P:L-proline biosynthetic process"/>
    <property type="evidence" value="ECO:0007669"/>
    <property type="project" value="UniProtKB-UniRule"/>
</dbReference>
<comment type="function">
    <text evidence="8">Catalyzes the transfer of a phosphate group to glutamate to form L-glutamate 5-phosphate.</text>
</comment>
<organism evidence="11 12">
    <name type="scientific">Desulfacinum hydrothermale DSM 13146</name>
    <dbReference type="NCBI Taxonomy" id="1121390"/>
    <lineage>
        <taxon>Bacteria</taxon>
        <taxon>Pseudomonadati</taxon>
        <taxon>Thermodesulfobacteriota</taxon>
        <taxon>Syntrophobacteria</taxon>
        <taxon>Syntrophobacterales</taxon>
        <taxon>Syntrophobacteraceae</taxon>
        <taxon>Desulfacinum</taxon>
    </lineage>
</organism>
<feature type="binding site" evidence="8">
    <location>
        <begin position="206"/>
        <end position="207"/>
    </location>
    <ligand>
        <name>ATP</name>
        <dbReference type="ChEBI" id="CHEBI:30616"/>
    </ligand>
</feature>
<evidence type="ECO:0000259" key="10">
    <source>
        <dbReference type="SMART" id="SM00359"/>
    </source>
</evidence>
<dbReference type="GO" id="GO:0005829">
    <property type="term" value="C:cytosol"/>
    <property type="evidence" value="ECO:0007669"/>
    <property type="project" value="TreeGrafter"/>
</dbReference>
<feature type="binding site" evidence="8">
    <location>
        <position position="174"/>
    </location>
    <ligand>
        <name>substrate</name>
    </ligand>
</feature>
<dbReference type="GO" id="GO:0003723">
    <property type="term" value="F:RNA binding"/>
    <property type="evidence" value="ECO:0007669"/>
    <property type="project" value="InterPro"/>
</dbReference>
<dbReference type="Gene3D" id="3.40.1160.10">
    <property type="entry name" value="Acetylglutamate kinase-like"/>
    <property type="match status" value="2"/>
</dbReference>
<dbReference type="SUPFAM" id="SSF88697">
    <property type="entry name" value="PUA domain-like"/>
    <property type="match status" value="1"/>
</dbReference>
<dbReference type="RefSeq" id="WP_084057039.1">
    <property type="nucleotide sequence ID" value="NZ_FWXF01000005.1"/>
</dbReference>
<dbReference type="SMART" id="SM00359">
    <property type="entry name" value="PUA"/>
    <property type="match status" value="1"/>
</dbReference>
<proteinExistence type="inferred from homology"/>
<feature type="region of interest" description="Disordered" evidence="9">
    <location>
        <begin position="8"/>
        <end position="27"/>
    </location>
</feature>
<comment type="subcellular location">
    <subcellularLocation>
        <location evidence="8">Cytoplasm</location>
    </subcellularLocation>
</comment>
<dbReference type="InterPro" id="IPR015947">
    <property type="entry name" value="PUA-like_sf"/>
</dbReference>
<dbReference type="FunFam" id="2.30.130.10:FF:000007">
    <property type="entry name" value="Glutamate 5-kinase"/>
    <property type="match status" value="1"/>
</dbReference>
<dbReference type="GO" id="GO:0005524">
    <property type="term" value="F:ATP binding"/>
    <property type="evidence" value="ECO:0007669"/>
    <property type="project" value="UniProtKB-KW"/>
</dbReference>
<dbReference type="EMBL" id="FWXF01000005">
    <property type="protein sequence ID" value="SMC21754.1"/>
    <property type="molecule type" value="Genomic_DNA"/>
</dbReference>
<feature type="binding site" evidence="8">
    <location>
        <position position="186"/>
    </location>
    <ligand>
        <name>substrate</name>
    </ligand>
</feature>
<dbReference type="STRING" id="1121390.SAMN02746041_01277"/>
<evidence type="ECO:0000256" key="1">
    <source>
        <dbReference type="ARBA" id="ARBA00022490"/>
    </source>
</evidence>
<evidence type="ECO:0000256" key="6">
    <source>
        <dbReference type="ARBA" id="ARBA00022777"/>
    </source>
</evidence>
<keyword evidence="7 8" id="KW-0067">ATP-binding</keyword>
<dbReference type="InterPro" id="IPR005715">
    <property type="entry name" value="Glu_5kinase/COase_Synthase"/>
</dbReference>
<dbReference type="Pfam" id="PF01472">
    <property type="entry name" value="PUA"/>
    <property type="match status" value="1"/>
</dbReference>
<evidence type="ECO:0000256" key="8">
    <source>
        <dbReference type="HAMAP-Rule" id="MF_00456"/>
    </source>
</evidence>
<reference evidence="11 12" key="1">
    <citation type="submission" date="2017-04" db="EMBL/GenBank/DDBJ databases">
        <authorList>
            <person name="Afonso C.L."/>
            <person name="Miller P.J."/>
            <person name="Scott M.A."/>
            <person name="Spackman E."/>
            <person name="Goraichik I."/>
            <person name="Dimitrov K.M."/>
            <person name="Suarez D.L."/>
            <person name="Swayne D.E."/>
        </authorList>
    </citation>
    <scope>NUCLEOTIDE SEQUENCE [LARGE SCALE GENOMIC DNA]</scope>
    <source>
        <strain evidence="11 12">DSM 13146</strain>
    </source>
</reference>